<accession>A0AAD1SHV7</accession>
<reference evidence="1" key="1">
    <citation type="submission" date="2022-03" db="EMBL/GenBank/DDBJ databases">
        <authorList>
            <person name="Alioto T."/>
            <person name="Alioto T."/>
            <person name="Gomez Garrido J."/>
        </authorList>
    </citation>
    <scope>NUCLEOTIDE SEQUENCE</scope>
</reference>
<keyword evidence="2" id="KW-1185">Reference proteome</keyword>
<name>A0AAD1SHV7_PELCU</name>
<proteinExistence type="predicted"/>
<dbReference type="AlphaFoldDB" id="A0AAD1SHV7"/>
<gene>
    <name evidence="1" type="ORF">PECUL_23A017005</name>
</gene>
<dbReference type="Proteomes" id="UP001295444">
    <property type="component" value="Chromosome 06"/>
</dbReference>
<sequence length="107" mass="11501">MYGKWLMIAHTVPVTGHSMPVGPGMDWYRSCALVLARPLSLDCCPSGTANYNFRHALRQHSCNPKRCQPAAGLQLPTGFAHSALGDVSSTLLVYVSCHGGKGGKLYL</sequence>
<evidence type="ECO:0000313" key="1">
    <source>
        <dbReference type="EMBL" id="CAH2300135.1"/>
    </source>
</evidence>
<protein>
    <submittedName>
        <fullName evidence="1">Uncharacterized protein</fullName>
    </submittedName>
</protein>
<dbReference type="EMBL" id="OW240917">
    <property type="protein sequence ID" value="CAH2300135.1"/>
    <property type="molecule type" value="Genomic_DNA"/>
</dbReference>
<evidence type="ECO:0000313" key="2">
    <source>
        <dbReference type="Proteomes" id="UP001295444"/>
    </source>
</evidence>
<organism evidence="1 2">
    <name type="scientific">Pelobates cultripes</name>
    <name type="common">Western spadefoot toad</name>
    <dbReference type="NCBI Taxonomy" id="61616"/>
    <lineage>
        <taxon>Eukaryota</taxon>
        <taxon>Metazoa</taxon>
        <taxon>Chordata</taxon>
        <taxon>Craniata</taxon>
        <taxon>Vertebrata</taxon>
        <taxon>Euteleostomi</taxon>
        <taxon>Amphibia</taxon>
        <taxon>Batrachia</taxon>
        <taxon>Anura</taxon>
        <taxon>Pelobatoidea</taxon>
        <taxon>Pelobatidae</taxon>
        <taxon>Pelobates</taxon>
    </lineage>
</organism>